<keyword evidence="3" id="KW-0813">Transport</keyword>
<proteinExistence type="inferred from homology"/>
<evidence type="ECO:0000256" key="5">
    <source>
        <dbReference type="SAM" id="Coils"/>
    </source>
</evidence>
<feature type="region of interest" description="Disordered" evidence="6">
    <location>
        <begin position="264"/>
        <end position="288"/>
    </location>
</feature>
<dbReference type="Gene3D" id="2.40.50.100">
    <property type="match status" value="1"/>
</dbReference>
<dbReference type="RefSeq" id="WP_273926898.1">
    <property type="nucleotide sequence ID" value="NZ_JAQSIO010000003.1"/>
</dbReference>
<keyword evidence="11" id="KW-1185">Reference proteome</keyword>
<dbReference type="NCBIfam" id="TIGR01730">
    <property type="entry name" value="RND_mfp"/>
    <property type="match status" value="1"/>
</dbReference>
<dbReference type="EMBL" id="JAQSIO010000003">
    <property type="protein sequence ID" value="MDD0815246.1"/>
    <property type="molecule type" value="Genomic_DNA"/>
</dbReference>
<feature type="domain" description="Multidrug resistance protein MdtA-like C-terminal permuted SH3" evidence="9">
    <location>
        <begin position="327"/>
        <end position="386"/>
    </location>
</feature>
<dbReference type="PANTHER" id="PTHR30469:SF33">
    <property type="entry name" value="SLR1207 PROTEIN"/>
    <property type="match status" value="1"/>
</dbReference>
<dbReference type="Gene3D" id="2.40.30.170">
    <property type="match status" value="1"/>
</dbReference>
<dbReference type="InterPro" id="IPR058624">
    <property type="entry name" value="MdtA-like_HH"/>
</dbReference>
<dbReference type="InterPro" id="IPR058627">
    <property type="entry name" value="MdtA-like_C"/>
</dbReference>
<sequence length="406" mass="42571">MSIEAKRWVRPVLGVALLGAVIFGAQKLFFAPPAAPAYITAPVRRADIEDTVLANGTLKAYRQVSVGAQVSGQVRSLKVKLGDTVSKGQLVAEIDSLTQQNTLRNAEAAQASVVAQLRSAEATLNQAELALKRQQQMRASEASSQADLEAALASYKTSLASVEALRAQLEQAKVVVDTARVNLGYTRIASPIDGQVVAVVTEEGTTVNANQATPTIIIVAKVDTMTVKASISEADVTSVKPGQRVYFTILGEPERRYETTLRTIEPATDSITTSSSTSSSSSSSTSSTTSATAIYYNGLFDVPNPDNKLRISMTAMVSIVRGQAKGALTVPVGALSARQPDGRYLVKVLGADGQVQPRPIRVGINNNITAEVLEGLNEGDKVVLGQASANAPGPAQGGGMRPPPGM</sequence>
<evidence type="ECO:0000256" key="3">
    <source>
        <dbReference type="ARBA" id="ARBA00022448"/>
    </source>
</evidence>
<gene>
    <name evidence="10" type="ORF">PSQ39_11445</name>
</gene>
<feature type="domain" description="Multidrug resistance protein MdtA-like alpha-helical hairpin" evidence="7">
    <location>
        <begin position="111"/>
        <end position="186"/>
    </location>
</feature>
<reference evidence="10 11" key="1">
    <citation type="submission" date="2023-02" db="EMBL/GenBank/DDBJ databases">
        <title>Bacterial whole genome sequence for Curvibacter sp. HBC28.</title>
        <authorList>
            <person name="Le V."/>
            <person name="Ko S.-R."/>
            <person name="Ahn C.-Y."/>
            <person name="Oh H.-M."/>
        </authorList>
    </citation>
    <scope>NUCLEOTIDE SEQUENCE [LARGE SCALE GENOMIC DNA]</scope>
    <source>
        <strain evidence="10 11">HBC28</strain>
    </source>
</reference>
<keyword evidence="4 5" id="KW-0175">Coiled coil</keyword>
<dbReference type="Proteomes" id="UP001528672">
    <property type="component" value="Unassembled WGS sequence"/>
</dbReference>
<protein>
    <submittedName>
        <fullName evidence="10">Efflux RND transporter periplasmic adaptor subunit</fullName>
    </submittedName>
</protein>
<feature type="region of interest" description="Disordered" evidence="6">
    <location>
        <begin position="387"/>
        <end position="406"/>
    </location>
</feature>
<accession>A0ABT5MF95</accession>
<dbReference type="SUPFAM" id="SSF111369">
    <property type="entry name" value="HlyD-like secretion proteins"/>
    <property type="match status" value="1"/>
</dbReference>
<organism evidence="10 11">
    <name type="scientific">Curvibacter microcysteis</name>
    <dbReference type="NCBI Taxonomy" id="3026419"/>
    <lineage>
        <taxon>Bacteria</taxon>
        <taxon>Pseudomonadati</taxon>
        <taxon>Pseudomonadota</taxon>
        <taxon>Betaproteobacteria</taxon>
        <taxon>Burkholderiales</taxon>
        <taxon>Comamonadaceae</taxon>
        <taxon>Curvibacter</taxon>
    </lineage>
</organism>
<feature type="compositionally biased region" description="Low complexity" evidence="6">
    <location>
        <begin position="270"/>
        <end position="288"/>
    </location>
</feature>
<name>A0ABT5MF95_9BURK</name>
<evidence type="ECO:0000259" key="9">
    <source>
        <dbReference type="Pfam" id="PF25967"/>
    </source>
</evidence>
<evidence type="ECO:0000256" key="1">
    <source>
        <dbReference type="ARBA" id="ARBA00004196"/>
    </source>
</evidence>
<dbReference type="Pfam" id="PF25876">
    <property type="entry name" value="HH_MFP_RND"/>
    <property type="match status" value="1"/>
</dbReference>
<dbReference type="InterPro" id="IPR058625">
    <property type="entry name" value="MdtA-like_BSH"/>
</dbReference>
<comment type="subcellular location">
    <subcellularLocation>
        <location evidence="1">Cell envelope</location>
    </subcellularLocation>
</comment>
<dbReference type="Gene3D" id="6.10.140.1990">
    <property type="match status" value="1"/>
</dbReference>
<dbReference type="InterPro" id="IPR030190">
    <property type="entry name" value="MacA_alpha-hairpin_sf"/>
</dbReference>
<evidence type="ECO:0000256" key="2">
    <source>
        <dbReference type="ARBA" id="ARBA00009477"/>
    </source>
</evidence>
<evidence type="ECO:0000313" key="10">
    <source>
        <dbReference type="EMBL" id="MDD0815246.1"/>
    </source>
</evidence>
<dbReference type="Pfam" id="PF25967">
    <property type="entry name" value="RND-MFP_C"/>
    <property type="match status" value="1"/>
</dbReference>
<comment type="similarity">
    <text evidence="2">Belongs to the membrane fusion protein (MFP) (TC 8.A.1) family.</text>
</comment>
<evidence type="ECO:0000256" key="4">
    <source>
        <dbReference type="ARBA" id="ARBA00023054"/>
    </source>
</evidence>
<feature type="domain" description="Multidrug resistance protein MdtA-like barrel-sandwich hybrid" evidence="8">
    <location>
        <begin position="62"/>
        <end position="218"/>
    </location>
</feature>
<comment type="caution">
    <text evidence="10">The sequence shown here is derived from an EMBL/GenBank/DDBJ whole genome shotgun (WGS) entry which is preliminary data.</text>
</comment>
<evidence type="ECO:0000256" key="6">
    <source>
        <dbReference type="SAM" id="MobiDB-lite"/>
    </source>
</evidence>
<evidence type="ECO:0000259" key="8">
    <source>
        <dbReference type="Pfam" id="PF25917"/>
    </source>
</evidence>
<feature type="coiled-coil region" evidence="5">
    <location>
        <begin position="117"/>
        <end position="182"/>
    </location>
</feature>
<dbReference type="PANTHER" id="PTHR30469">
    <property type="entry name" value="MULTIDRUG RESISTANCE PROTEIN MDTA"/>
    <property type="match status" value="1"/>
</dbReference>
<dbReference type="InterPro" id="IPR006143">
    <property type="entry name" value="RND_pump_MFP"/>
</dbReference>
<dbReference type="Gene3D" id="6.20.50.140">
    <property type="match status" value="1"/>
</dbReference>
<evidence type="ECO:0000313" key="11">
    <source>
        <dbReference type="Proteomes" id="UP001528672"/>
    </source>
</evidence>
<dbReference type="Pfam" id="PF25917">
    <property type="entry name" value="BSH_RND"/>
    <property type="match status" value="1"/>
</dbReference>
<evidence type="ECO:0000259" key="7">
    <source>
        <dbReference type="Pfam" id="PF25876"/>
    </source>
</evidence>